<dbReference type="HAMAP" id="MF_00016">
    <property type="entry name" value="DNA_HJ_migration_RuvB"/>
    <property type="match status" value="1"/>
</dbReference>
<dbReference type="InterPro" id="IPR036388">
    <property type="entry name" value="WH-like_DNA-bd_sf"/>
</dbReference>
<keyword evidence="4 9" id="KW-0378">Hydrolase</keyword>
<protein>
    <recommendedName>
        <fullName evidence="9">Holliday junction branch migration complex subunit RuvB</fullName>
        <ecNumber evidence="9">3.6.4.-</ecNumber>
    </recommendedName>
</protein>
<dbReference type="GO" id="GO:0005737">
    <property type="term" value="C:cytoplasm"/>
    <property type="evidence" value="ECO:0007669"/>
    <property type="project" value="UniProtKB-SubCell"/>
</dbReference>
<dbReference type="RefSeq" id="WP_045805025.1">
    <property type="nucleotide sequence ID" value="NZ_LANU01000002.1"/>
</dbReference>
<dbReference type="SMART" id="SM00382">
    <property type="entry name" value="AAA"/>
    <property type="match status" value="1"/>
</dbReference>
<comment type="catalytic activity">
    <reaction evidence="9">
        <text>ATP + H2O = ADP + phosphate + H(+)</text>
        <dbReference type="Rhea" id="RHEA:13065"/>
        <dbReference type="ChEBI" id="CHEBI:15377"/>
        <dbReference type="ChEBI" id="CHEBI:15378"/>
        <dbReference type="ChEBI" id="CHEBI:30616"/>
        <dbReference type="ChEBI" id="CHEBI:43474"/>
        <dbReference type="ChEBI" id="CHEBI:456216"/>
    </reaction>
</comment>
<dbReference type="GO" id="GO:0005524">
    <property type="term" value="F:ATP binding"/>
    <property type="evidence" value="ECO:0007669"/>
    <property type="project" value="UniProtKB-UniRule"/>
</dbReference>
<name>A0A0F3NBW5_9RICK</name>
<dbReference type="GO" id="GO:0006281">
    <property type="term" value="P:DNA repair"/>
    <property type="evidence" value="ECO:0007669"/>
    <property type="project" value="UniProtKB-UniRule"/>
</dbReference>
<dbReference type="PATRIC" id="fig|1359167.3.peg.481"/>
<dbReference type="Pfam" id="PF05496">
    <property type="entry name" value="RuvB_N"/>
    <property type="match status" value="1"/>
</dbReference>
<comment type="caution">
    <text evidence="11">The sequence shown here is derived from an EMBL/GenBank/DDBJ whole genome shotgun (WGS) entry which is preliminary data.</text>
</comment>
<feature type="domain" description="AAA+ ATPase" evidence="10">
    <location>
        <begin position="50"/>
        <end position="181"/>
    </location>
</feature>
<organism evidence="11 12">
    <name type="scientific">Ehrlichia cf. muris str. EmCRT</name>
    <dbReference type="NCBI Taxonomy" id="1359167"/>
    <lineage>
        <taxon>Bacteria</taxon>
        <taxon>Pseudomonadati</taxon>
        <taxon>Pseudomonadota</taxon>
        <taxon>Alphaproteobacteria</taxon>
        <taxon>Rickettsiales</taxon>
        <taxon>Anaplasmataceae</taxon>
        <taxon>Ehrlichia</taxon>
    </lineage>
</organism>
<feature type="binding site" evidence="9">
    <location>
        <begin position="127"/>
        <end position="129"/>
    </location>
    <ligand>
        <name>ATP</name>
        <dbReference type="ChEBI" id="CHEBI:30616"/>
    </ligand>
</feature>
<dbReference type="InterPro" id="IPR008823">
    <property type="entry name" value="RuvB_wg_C"/>
</dbReference>
<comment type="similarity">
    <text evidence="9">Belongs to the RuvB family.</text>
</comment>
<dbReference type="GO" id="GO:0009378">
    <property type="term" value="F:four-way junction helicase activity"/>
    <property type="evidence" value="ECO:0007669"/>
    <property type="project" value="InterPro"/>
</dbReference>
<feature type="binding site" evidence="9">
    <location>
        <position position="217"/>
    </location>
    <ligand>
        <name>ATP</name>
        <dbReference type="ChEBI" id="CHEBI:30616"/>
    </ligand>
</feature>
<proteinExistence type="inferred from homology"/>
<keyword evidence="5 9" id="KW-0067">ATP-binding</keyword>
<reference evidence="11 12" key="1">
    <citation type="submission" date="2015-02" db="EMBL/GenBank/DDBJ databases">
        <title>Genome Sequencing of Rickettsiales.</title>
        <authorList>
            <person name="Daugherty S.C."/>
            <person name="Su Q."/>
            <person name="Abolude K."/>
            <person name="Beier-Sexton M."/>
            <person name="Carlyon J.A."/>
            <person name="Carter R."/>
            <person name="Day N.P."/>
            <person name="Dumler S.J."/>
            <person name="Dyachenko V."/>
            <person name="Godinez A."/>
            <person name="Kurtti T.J."/>
            <person name="Lichay M."/>
            <person name="Mullins K.E."/>
            <person name="Ott S."/>
            <person name="Pappas-Brown V."/>
            <person name="Paris D.H."/>
            <person name="Patel P."/>
            <person name="Richards A.L."/>
            <person name="Sadzewicz L."/>
            <person name="Sears K."/>
            <person name="Seidman D."/>
            <person name="Sengamalay N."/>
            <person name="Stenos J."/>
            <person name="Tallon L.J."/>
            <person name="Vincent G."/>
            <person name="Fraser C.M."/>
            <person name="Munderloh U."/>
            <person name="Dunning-Hotopp J.C."/>
        </authorList>
    </citation>
    <scope>NUCLEOTIDE SEQUENCE [LARGE SCALE GENOMIC DNA]</scope>
    <source>
        <strain evidence="11 12">EmCRT</strain>
    </source>
</reference>
<evidence type="ECO:0000259" key="10">
    <source>
        <dbReference type="SMART" id="SM00382"/>
    </source>
</evidence>
<dbReference type="Gene3D" id="1.10.10.10">
    <property type="entry name" value="Winged helix-like DNA-binding domain superfamily/Winged helix DNA-binding domain"/>
    <property type="match status" value="1"/>
</dbReference>
<feature type="binding site" evidence="9">
    <location>
        <position position="66"/>
    </location>
    <ligand>
        <name>ATP</name>
        <dbReference type="ChEBI" id="CHEBI:30616"/>
    </ligand>
</feature>
<dbReference type="SUPFAM" id="SSF46785">
    <property type="entry name" value="Winged helix' DNA-binding domain"/>
    <property type="match status" value="1"/>
</dbReference>
<dbReference type="InterPro" id="IPR008824">
    <property type="entry name" value="RuvB-like_N"/>
</dbReference>
<feature type="binding site" evidence="9">
    <location>
        <position position="180"/>
    </location>
    <ligand>
        <name>ATP</name>
        <dbReference type="ChEBI" id="CHEBI:30616"/>
    </ligand>
</feature>
<evidence type="ECO:0000256" key="2">
    <source>
        <dbReference type="ARBA" id="ARBA00022741"/>
    </source>
</evidence>
<dbReference type="Pfam" id="PF05491">
    <property type="entry name" value="WHD_RuvB"/>
    <property type="match status" value="1"/>
</dbReference>
<dbReference type="NCBIfam" id="NF000868">
    <property type="entry name" value="PRK00080.1"/>
    <property type="match status" value="1"/>
</dbReference>
<keyword evidence="7 9" id="KW-0233">DNA recombination</keyword>
<dbReference type="InterPro" id="IPR003593">
    <property type="entry name" value="AAA+_ATPase"/>
</dbReference>
<feature type="binding site" evidence="9">
    <location>
        <position position="65"/>
    </location>
    <ligand>
        <name>Mg(2+)</name>
        <dbReference type="ChEBI" id="CHEBI:18420"/>
    </ligand>
</feature>
<dbReference type="PANTHER" id="PTHR42848">
    <property type="match status" value="1"/>
</dbReference>
<dbReference type="InterPro" id="IPR004605">
    <property type="entry name" value="DNA_helicase_Holl-junc_RuvB"/>
</dbReference>
<keyword evidence="2 9" id="KW-0547">Nucleotide-binding</keyword>
<dbReference type="PANTHER" id="PTHR42848:SF1">
    <property type="entry name" value="HOLLIDAY JUNCTION BRANCH MIGRATION COMPLEX SUBUNIT RUVB"/>
    <property type="match status" value="1"/>
</dbReference>
<gene>
    <name evidence="9 11" type="primary">ruvB</name>
    <name evidence="11" type="ORF">EMUCRT_0498</name>
</gene>
<keyword evidence="1 9" id="KW-0963">Cytoplasm</keyword>
<dbReference type="SUPFAM" id="SSF52540">
    <property type="entry name" value="P-loop containing nucleoside triphosphate hydrolases"/>
    <property type="match status" value="1"/>
</dbReference>
<feature type="binding site" evidence="9">
    <location>
        <position position="308"/>
    </location>
    <ligand>
        <name>DNA</name>
        <dbReference type="ChEBI" id="CHEBI:16991"/>
    </ligand>
</feature>
<dbReference type="InterPro" id="IPR041445">
    <property type="entry name" value="AAA_lid_4"/>
</dbReference>
<dbReference type="GO" id="GO:0000400">
    <property type="term" value="F:four-way junction DNA binding"/>
    <property type="evidence" value="ECO:0007669"/>
    <property type="project" value="UniProtKB-UniRule"/>
</dbReference>
<evidence type="ECO:0000313" key="11">
    <source>
        <dbReference type="EMBL" id="KJV65553.1"/>
    </source>
</evidence>
<dbReference type="Pfam" id="PF17864">
    <property type="entry name" value="AAA_lid_4"/>
    <property type="match status" value="1"/>
</dbReference>
<accession>A0A0F3NBW5</accession>
<feature type="binding site" evidence="9">
    <location>
        <position position="64"/>
    </location>
    <ligand>
        <name>ATP</name>
        <dbReference type="ChEBI" id="CHEBI:30616"/>
    </ligand>
</feature>
<sequence length="329" mass="37039">MKNILQSTECLEDQQNVSMRPNLLDDFIGQSSIVNNLKIFINAAYTRKESMDHVLLYGPPGLGKTTLAHIIAKELKVNFRSTAGPLLSKAGDLAAILTNLQAKDILFIDEIHRLNRNIEEILYSAMEDFCLDIIVGEGCGARTLRVDLPPFTLVGATTRIGLLSNPLRDRFGIPIHLEFYSTEELIKVIQRAAKVIKINISESGAQEISLRSRGTPRIALRLLRRIRDFIEVTEHNKVITDTFADKALLRLGIDKLGLDRQDIQYLKFIYDSNNPIGIDTISSGLSEDTGNIEETIEPYLIKINFIQRTPRGRVITEKAISHLREQAYI</sequence>
<keyword evidence="3 9" id="KW-0227">DNA damage</keyword>
<evidence type="ECO:0000256" key="5">
    <source>
        <dbReference type="ARBA" id="ARBA00022840"/>
    </source>
</evidence>
<dbReference type="Proteomes" id="UP000033546">
    <property type="component" value="Unassembled WGS sequence"/>
</dbReference>
<dbReference type="InterPro" id="IPR027417">
    <property type="entry name" value="P-loop_NTPase"/>
</dbReference>
<feature type="binding site" evidence="9">
    <location>
        <position position="313"/>
    </location>
    <ligand>
        <name>DNA</name>
        <dbReference type="ChEBI" id="CHEBI:16991"/>
    </ligand>
</feature>
<feature type="binding site" evidence="9">
    <location>
        <position position="20"/>
    </location>
    <ligand>
        <name>ATP</name>
        <dbReference type="ChEBI" id="CHEBI:30616"/>
    </ligand>
</feature>
<dbReference type="GO" id="GO:0016887">
    <property type="term" value="F:ATP hydrolysis activity"/>
    <property type="evidence" value="ECO:0007669"/>
    <property type="project" value="RHEA"/>
</dbReference>
<keyword evidence="8 9" id="KW-0234">DNA repair</keyword>
<evidence type="ECO:0000256" key="4">
    <source>
        <dbReference type="ARBA" id="ARBA00022801"/>
    </source>
</evidence>
<dbReference type="EMBL" id="LANU01000002">
    <property type="protein sequence ID" value="KJV65553.1"/>
    <property type="molecule type" value="Genomic_DNA"/>
</dbReference>
<dbReference type="GO" id="GO:0006310">
    <property type="term" value="P:DNA recombination"/>
    <property type="evidence" value="ECO:0007669"/>
    <property type="project" value="UniProtKB-UniRule"/>
</dbReference>
<dbReference type="AlphaFoldDB" id="A0A0F3NBW5"/>
<keyword evidence="6 9" id="KW-0238">DNA-binding</keyword>
<comment type="domain">
    <text evidence="9">Has 3 domains, the large (RuvB-L) and small ATPase (RuvB-S) domains and the C-terminal head (RuvB-H) domain. The head domain binds DNA, while the ATPase domains jointly bind ATP, ADP or are empty depending on the state of the subunit in the translocation cycle. During a single DNA translocation step the structure of each domain remains the same, but their relative positions change.</text>
</comment>
<dbReference type="EC" id="3.6.4.-" evidence="9"/>
<feature type="region of interest" description="Head domain (RuvB-H)" evidence="9">
    <location>
        <begin position="255"/>
        <end position="329"/>
    </location>
</feature>
<evidence type="ECO:0000256" key="7">
    <source>
        <dbReference type="ARBA" id="ARBA00023172"/>
    </source>
</evidence>
<evidence type="ECO:0000256" key="6">
    <source>
        <dbReference type="ARBA" id="ARBA00023125"/>
    </source>
</evidence>
<feature type="binding site" evidence="9">
    <location>
        <position position="61"/>
    </location>
    <ligand>
        <name>ATP</name>
        <dbReference type="ChEBI" id="CHEBI:30616"/>
    </ligand>
</feature>
<dbReference type="Gene3D" id="1.10.8.60">
    <property type="match status" value="1"/>
</dbReference>
<dbReference type="Gene3D" id="3.40.50.300">
    <property type="entry name" value="P-loop containing nucleotide triphosphate hydrolases"/>
    <property type="match status" value="1"/>
</dbReference>
<evidence type="ECO:0000256" key="8">
    <source>
        <dbReference type="ARBA" id="ARBA00023204"/>
    </source>
</evidence>
<comment type="subunit">
    <text evidence="9">Homohexamer. Forms an RuvA(8)-RuvB(12)-Holliday junction (HJ) complex. HJ DNA is sandwiched between 2 RuvA tetramers; dsDNA enters through RuvA and exits via RuvB. An RuvB hexamer assembles on each DNA strand where it exits the tetramer. Each RuvB hexamer is contacted by two RuvA subunits (via domain III) on 2 adjacent RuvB subunits; this complex drives branch migration. In the full resolvosome a probable DNA-RuvA(4)-RuvB(12)-RuvC(2) complex forms which resolves the HJ.</text>
</comment>
<dbReference type="GO" id="GO:0048476">
    <property type="term" value="C:Holliday junction resolvase complex"/>
    <property type="evidence" value="ECO:0007669"/>
    <property type="project" value="UniProtKB-UniRule"/>
</dbReference>
<dbReference type="InterPro" id="IPR036390">
    <property type="entry name" value="WH_DNA-bd_sf"/>
</dbReference>
<evidence type="ECO:0000256" key="9">
    <source>
        <dbReference type="HAMAP-Rule" id="MF_00016"/>
    </source>
</evidence>
<evidence type="ECO:0000256" key="1">
    <source>
        <dbReference type="ARBA" id="ARBA00022490"/>
    </source>
</evidence>
<feature type="binding site" evidence="9">
    <location>
        <position position="65"/>
    </location>
    <ligand>
        <name>ATP</name>
        <dbReference type="ChEBI" id="CHEBI:30616"/>
    </ligand>
</feature>
<keyword evidence="11" id="KW-0347">Helicase</keyword>
<dbReference type="CDD" id="cd00009">
    <property type="entry name" value="AAA"/>
    <property type="match status" value="1"/>
</dbReference>
<comment type="function">
    <text evidence="9">The RuvA-RuvB-RuvC complex processes Holliday junction (HJ) DNA during genetic recombination and DNA repair, while the RuvA-RuvB complex plays an important role in the rescue of blocked DNA replication forks via replication fork reversal (RFR). RuvA specifically binds to HJ cruciform DNA, conferring on it an open structure. The RuvB hexamer acts as an ATP-dependent pump, pulling dsDNA into and through the RuvAB complex. RuvB forms 2 homohexamers on either side of HJ DNA bound by 1 or 2 RuvA tetramers; 4 subunits per hexamer contact DNA at a time. Coordinated motions by a converter formed by DNA-disengaged RuvB subunits stimulates ATP hydrolysis and nucleotide exchange. Immobilization of the converter enables RuvB to convert the ATP-contained energy into a lever motion, pulling 2 nucleotides of DNA out of the RuvA tetramer per ATP hydrolyzed, thus driving DNA branch migration. The RuvB motors rotate together with the DNA substrate, which together with the progressing nucleotide cycle form the mechanistic basis for DNA recombination by continuous HJ branch migration. Branch migration allows RuvC to scan DNA until it finds its consensus sequence, where it cleaves and resolves cruciform DNA.</text>
</comment>
<evidence type="ECO:0000313" key="12">
    <source>
        <dbReference type="Proteomes" id="UP000033546"/>
    </source>
</evidence>
<feature type="binding site" evidence="9">
    <location>
        <position position="170"/>
    </location>
    <ligand>
        <name>ATP</name>
        <dbReference type="ChEBI" id="CHEBI:30616"/>
    </ligand>
</feature>
<evidence type="ECO:0000256" key="3">
    <source>
        <dbReference type="ARBA" id="ARBA00022763"/>
    </source>
</evidence>
<dbReference type="NCBIfam" id="TIGR00635">
    <property type="entry name" value="ruvB"/>
    <property type="match status" value="1"/>
</dbReference>
<comment type="subcellular location">
    <subcellularLocation>
        <location evidence="9">Cytoplasm</location>
    </subcellularLocation>
</comment>
<comment type="caution">
    <text evidence="9">Lacks conserved residue(s) required for the propagation of feature annotation.</text>
</comment>